<protein>
    <submittedName>
        <fullName evidence="1">Uncharacterized protein</fullName>
    </submittedName>
</protein>
<feature type="non-terminal residue" evidence="1">
    <location>
        <position position="1"/>
    </location>
</feature>
<organism evidence="1 2">
    <name type="scientific">Stylosanthes scabra</name>
    <dbReference type="NCBI Taxonomy" id="79078"/>
    <lineage>
        <taxon>Eukaryota</taxon>
        <taxon>Viridiplantae</taxon>
        <taxon>Streptophyta</taxon>
        <taxon>Embryophyta</taxon>
        <taxon>Tracheophyta</taxon>
        <taxon>Spermatophyta</taxon>
        <taxon>Magnoliopsida</taxon>
        <taxon>eudicotyledons</taxon>
        <taxon>Gunneridae</taxon>
        <taxon>Pentapetalae</taxon>
        <taxon>rosids</taxon>
        <taxon>fabids</taxon>
        <taxon>Fabales</taxon>
        <taxon>Fabaceae</taxon>
        <taxon>Papilionoideae</taxon>
        <taxon>50 kb inversion clade</taxon>
        <taxon>dalbergioids sensu lato</taxon>
        <taxon>Dalbergieae</taxon>
        <taxon>Pterocarpus clade</taxon>
        <taxon>Stylosanthes</taxon>
    </lineage>
</organism>
<evidence type="ECO:0000313" key="1">
    <source>
        <dbReference type="EMBL" id="MED6162549.1"/>
    </source>
</evidence>
<dbReference type="Proteomes" id="UP001341840">
    <property type="component" value="Unassembled WGS sequence"/>
</dbReference>
<name>A0ABU6UNB1_9FABA</name>
<accession>A0ABU6UNB1</accession>
<comment type="caution">
    <text evidence="1">The sequence shown here is derived from an EMBL/GenBank/DDBJ whole genome shotgun (WGS) entry which is preliminary data.</text>
</comment>
<proteinExistence type="predicted"/>
<reference evidence="1 2" key="1">
    <citation type="journal article" date="2023" name="Plants (Basel)">
        <title>Bridging the Gap: Combining Genomics and Transcriptomics Approaches to Understand Stylosanthes scabra, an Orphan Legume from the Brazilian Caatinga.</title>
        <authorList>
            <person name="Ferreira-Neto J.R.C."/>
            <person name="da Silva M.D."/>
            <person name="Binneck E."/>
            <person name="de Melo N.F."/>
            <person name="da Silva R.H."/>
            <person name="de Melo A.L.T.M."/>
            <person name="Pandolfi V."/>
            <person name="Bustamante F.O."/>
            <person name="Brasileiro-Vidal A.C."/>
            <person name="Benko-Iseppon A.M."/>
        </authorList>
    </citation>
    <scope>NUCLEOTIDE SEQUENCE [LARGE SCALE GENOMIC DNA]</scope>
    <source>
        <tissue evidence="1">Leaves</tissue>
    </source>
</reference>
<dbReference type="EMBL" id="JASCZI010121656">
    <property type="protein sequence ID" value="MED6162549.1"/>
    <property type="molecule type" value="Genomic_DNA"/>
</dbReference>
<evidence type="ECO:0000313" key="2">
    <source>
        <dbReference type="Proteomes" id="UP001341840"/>
    </source>
</evidence>
<keyword evidence="2" id="KW-1185">Reference proteome</keyword>
<gene>
    <name evidence="1" type="ORF">PIB30_071503</name>
</gene>
<sequence>TASGVLRAAERVLWWLDLHSGGWIWTLERRLVDNKEAGEAGGPRGGWTTMRTLLHDDDVVVATRRNERVRSWVFRRCTVGDGGAASWFLISVGVWVSD</sequence>